<dbReference type="SUPFAM" id="SSF51735">
    <property type="entry name" value="NAD(P)-binding Rossmann-fold domains"/>
    <property type="match status" value="1"/>
</dbReference>
<dbReference type="Pfam" id="PF00106">
    <property type="entry name" value="adh_short"/>
    <property type="match status" value="1"/>
</dbReference>
<keyword evidence="4" id="KW-1185">Reference proteome</keyword>
<dbReference type="Proteomes" id="UP001596442">
    <property type="component" value="Unassembled WGS sequence"/>
</dbReference>
<dbReference type="EMBL" id="JBHSWW010000283">
    <property type="protein sequence ID" value="MFC6754512.1"/>
    <property type="molecule type" value="Genomic_DNA"/>
</dbReference>
<comment type="similarity">
    <text evidence="1 2">Belongs to the short-chain dehydrogenases/reductases (SDR) family.</text>
</comment>
<dbReference type="PANTHER" id="PTHR42760">
    <property type="entry name" value="SHORT-CHAIN DEHYDROGENASES/REDUCTASES FAMILY MEMBER"/>
    <property type="match status" value="1"/>
</dbReference>
<evidence type="ECO:0000256" key="1">
    <source>
        <dbReference type="ARBA" id="ARBA00006484"/>
    </source>
</evidence>
<dbReference type="RefSeq" id="WP_379783067.1">
    <property type="nucleotide sequence ID" value="NZ_JBHSWW010000283.1"/>
</dbReference>
<proteinExistence type="inferred from homology"/>
<name>A0ABD5SDM0_9EURY</name>
<dbReference type="PRINTS" id="PR00080">
    <property type="entry name" value="SDRFAMILY"/>
</dbReference>
<dbReference type="PRINTS" id="PR00081">
    <property type="entry name" value="GDHRDH"/>
</dbReference>
<protein>
    <submittedName>
        <fullName evidence="3">SDR family NAD(P)-dependent oxidoreductase</fullName>
    </submittedName>
</protein>
<sequence>MANTPDGISLKPDLTDDVAVVTGATRGIGAEIAAKLGDLGATVYAGARDPDDVTAPDQHAVRLDVTDDDEVRAAIDRIEREQGSLDILVNNAGVFPRSGPLHEMDLAAFDRTMAVNLRGPVLVTKHALPLLTARSGGRVVTLSSGLGQFTGGQMEGGYPAYRVSKVGVGGLTAYLDAEYGDQGLLANAVSPGWVRTEMGGDDAPRSPSKGAETPVWLARFTPGNPTGRLWKDRARIPW</sequence>
<dbReference type="InterPro" id="IPR002347">
    <property type="entry name" value="SDR_fam"/>
</dbReference>
<evidence type="ECO:0000313" key="3">
    <source>
        <dbReference type="EMBL" id="MFC6754512.1"/>
    </source>
</evidence>
<evidence type="ECO:0000313" key="4">
    <source>
        <dbReference type="Proteomes" id="UP001596442"/>
    </source>
</evidence>
<dbReference type="InterPro" id="IPR036291">
    <property type="entry name" value="NAD(P)-bd_dom_sf"/>
</dbReference>
<dbReference type="AlphaFoldDB" id="A0ABD5SDM0"/>
<gene>
    <name evidence="3" type="ORF">ACFQEU_13735</name>
</gene>
<dbReference type="Gene3D" id="3.40.50.720">
    <property type="entry name" value="NAD(P)-binding Rossmann-like Domain"/>
    <property type="match status" value="1"/>
</dbReference>
<reference evidence="3 4" key="1">
    <citation type="journal article" date="2019" name="Int. J. Syst. Evol. Microbiol.">
        <title>The Global Catalogue of Microorganisms (GCM) 10K type strain sequencing project: providing services to taxonomists for standard genome sequencing and annotation.</title>
        <authorList>
            <consortium name="The Broad Institute Genomics Platform"/>
            <consortium name="The Broad Institute Genome Sequencing Center for Infectious Disease"/>
            <person name="Wu L."/>
            <person name="Ma J."/>
        </authorList>
    </citation>
    <scope>NUCLEOTIDE SEQUENCE [LARGE SCALE GENOMIC DNA]</scope>
    <source>
        <strain evidence="3 4">CGMCC 1.3239</strain>
    </source>
</reference>
<evidence type="ECO:0000256" key="2">
    <source>
        <dbReference type="RuleBase" id="RU000363"/>
    </source>
</evidence>
<accession>A0ABD5SDM0</accession>
<organism evidence="3 4">
    <name type="scientific">Halorubrum tibetense</name>
    <dbReference type="NCBI Taxonomy" id="175631"/>
    <lineage>
        <taxon>Archaea</taxon>
        <taxon>Methanobacteriati</taxon>
        <taxon>Methanobacteriota</taxon>
        <taxon>Stenosarchaea group</taxon>
        <taxon>Halobacteria</taxon>
        <taxon>Halobacteriales</taxon>
        <taxon>Haloferacaceae</taxon>
        <taxon>Halorubrum</taxon>
    </lineage>
</organism>
<comment type="caution">
    <text evidence="3">The sequence shown here is derived from an EMBL/GenBank/DDBJ whole genome shotgun (WGS) entry which is preliminary data.</text>
</comment>